<dbReference type="Proteomes" id="UP000053766">
    <property type="component" value="Unassembled WGS sequence"/>
</dbReference>
<organism evidence="7 8">
    <name type="scientific">Dictyocaulus viviparus</name>
    <name type="common">Bovine lungworm</name>
    <dbReference type="NCBI Taxonomy" id="29172"/>
    <lineage>
        <taxon>Eukaryota</taxon>
        <taxon>Metazoa</taxon>
        <taxon>Ecdysozoa</taxon>
        <taxon>Nematoda</taxon>
        <taxon>Chromadorea</taxon>
        <taxon>Rhabditida</taxon>
        <taxon>Rhabditina</taxon>
        <taxon>Rhabditomorpha</taxon>
        <taxon>Strongyloidea</taxon>
        <taxon>Metastrongylidae</taxon>
        <taxon>Dictyocaulus</taxon>
    </lineage>
</organism>
<dbReference type="FunFam" id="3.30.70.870:FF:000002">
    <property type="entry name" value="Translation elongation factor 2"/>
    <property type="match status" value="1"/>
</dbReference>
<dbReference type="Pfam" id="PF25118">
    <property type="entry name" value="EFL1"/>
    <property type="match status" value="1"/>
</dbReference>
<sequence>MQKVSKYNLKYLKVVQCLVLEEFSTETIEDLEAALHFCPTKGNVIFSSAIHGYAFELEDFADIYSERLKISKSKLTIALFGDYYIAGGKVKSDAASRGKLPLFVQLILDPLWSLHDCGLVSKDLNKLLELTGKLGLTVKSSRTPDAFDEAMRLWLPVARACFRCCSRAPSSRTTFINKQRMKYLIGNRTNHPLEAAIQNCSRTGTTVVLVAKFIFIEGRRFAVCRILSGQVAAGNELYLIGKKTLTSGTQAKKVTIYSVCALRGRDLIPLKTATAGVICAIEAQGLVQNTTLCSEADSEGLNVSVKQAEPLVRISVSTVNLEDMERLKEELKTLSILDSSLRVLELDNGELAMVTAGEVHLQKCLKDLEDLGFNDLEISKPIVPFLETVVADKKIDVCSNPGTSHGIFTVFVECKLRGDALYIRLRVVPLPDSLVTLLEESADLLNIIKRGNMEELDLVEFRSKLQHLCEEHLPLFRGSWWYKKSVPQVKEMVDNIWSFGPDRARANVLFNAISNYNRKSIWDCKSGVEIHPLDQAIISGFELFVSAGPLCHEVMRGVGVIVEEWTFDEKDVAVAGQLMAAMRSTCQVAAKKLALRLVAAMYRCTVTTAVQALGKVHGVLAQRKGKVLNEDINDATGLFEVTALVPVIETFSFCDHLRKSTSGMASAQLEFSHWQLIDEDPYWQPTTLEEMEEYGVKGDSPNHARGYMDAIRRRKGLPTDDVIVISAEKQRNLKKNK</sequence>
<keyword evidence="4" id="KW-0342">GTP-binding</keyword>
<dbReference type="SMART" id="SM00838">
    <property type="entry name" value="EFG_C"/>
    <property type="match status" value="1"/>
</dbReference>
<dbReference type="GO" id="GO:0003746">
    <property type="term" value="F:translation elongation factor activity"/>
    <property type="evidence" value="ECO:0007669"/>
    <property type="project" value="UniProtKB-KW"/>
</dbReference>
<keyword evidence="2" id="KW-0547">Nucleotide-binding</keyword>
<evidence type="ECO:0000256" key="1">
    <source>
        <dbReference type="ARBA" id="ARBA00022517"/>
    </source>
</evidence>
<keyword evidence="8" id="KW-1185">Reference proteome</keyword>
<evidence type="ECO:0000256" key="5">
    <source>
        <dbReference type="ARBA" id="ARBA00081809"/>
    </source>
</evidence>
<dbReference type="Gene3D" id="3.90.1430.10">
    <property type="entry name" value="Yeast translation eEF2 (G' domain)"/>
    <property type="match status" value="1"/>
</dbReference>
<dbReference type="InterPro" id="IPR000640">
    <property type="entry name" value="EFG_V-like"/>
</dbReference>
<dbReference type="GO" id="GO:0005525">
    <property type="term" value="F:GTP binding"/>
    <property type="evidence" value="ECO:0007669"/>
    <property type="project" value="UniProtKB-KW"/>
</dbReference>
<dbReference type="GO" id="GO:0003924">
    <property type="term" value="F:GTPase activity"/>
    <property type="evidence" value="ECO:0007669"/>
    <property type="project" value="UniProtKB-ARBA"/>
</dbReference>
<dbReference type="InterPro" id="IPR009000">
    <property type="entry name" value="Transl_B-barrel_sf"/>
</dbReference>
<dbReference type="GO" id="GO:0005829">
    <property type="term" value="C:cytosol"/>
    <property type="evidence" value="ECO:0007669"/>
    <property type="project" value="TreeGrafter"/>
</dbReference>
<keyword evidence="7" id="KW-0251">Elongation factor</keyword>
<evidence type="ECO:0000259" key="6">
    <source>
        <dbReference type="SMART" id="SM00838"/>
    </source>
</evidence>
<dbReference type="Gene3D" id="3.30.230.10">
    <property type="match status" value="1"/>
</dbReference>
<reference evidence="8" key="2">
    <citation type="journal article" date="2016" name="Sci. Rep.">
        <title>Dictyocaulus viviparus genome, variome and transcriptome elucidate lungworm biology and support future intervention.</title>
        <authorList>
            <person name="McNulty S.N."/>
            <person name="Strube C."/>
            <person name="Rosa B.A."/>
            <person name="Martin J.C."/>
            <person name="Tyagi R."/>
            <person name="Choi Y.J."/>
            <person name="Wang Q."/>
            <person name="Hallsworth Pepin K."/>
            <person name="Zhang X."/>
            <person name="Ozersky P."/>
            <person name="Wilson R.K."/>
            <person name="Sternberg P.W."/>
            <person name="Gasser R.B."/>
            <person name="Mitreva M."/>
        </authorList>
    </citation>
    <scope>NUCLEOTIDE SEQUENCE [LARGE SCALE GENOMIC DNA]</scope>
    <source>
        <strain evidence="8">HannoverDv2000</strain>
    </source>
</reference>
<dbReference type="SUPFAM" id="SSF54211">
    <property type="entry name" value="Ribosomal protein S5 domain 2-like"/>
    <property type="match status" value="1"/>
</dbReference>
<dbReference type="InterPro" id="IPR056752">
    <property type="entry name" value="EFL1"/>
</dbReference>
<dbReference type="AlphaFoldDB" id="A0A0D8XRJ7"/>
<evidence type="ECO:0000256" key="2">
    <source>
        <dbReference type="ARBA" id="ARBA00022741"/>
    </source>
</evidence>
<dbReference type="CDD" id="cd04096">
    <property type="entry name" value="eEF2_snRNP_like_C"/>
    <property type="match status" value="1"/>
</dbReference>
<dbReference type="CDD" id="cd01681">
    <property type="entry name" value="aeEF2_snRNP_like_IV"/>
    <property type="match status" value="1"/>
</dbReference>
<dbReference type="GO" id="GO:1990904">
    <property type="term" value="C:ribonucleoprotein complex"/>
    <property type="evidence" value="ECO:0007669"/>
    <property type="project" value="TreeGrafter"/>
</dbReference>
<protein>
    <recommendedName>
        <fullName evidence="5">Elongation factor-like 1</fullName>
    </recommendedName>
</protein>
<dbReference type="FunFam" id="3.30.70.240:FF:000006">
    <property type="entry name" value="Elongation factor like GTPase 1"/>
    <property type="match status" value="1"/>
</dbReference>
<keyword evidence="7" id="KW-0648">Protein biosynthesis</keyword>
<dbReference type="InterPro" id="IPR035647">
    <property type="entry name" value="EFG_III/V"/>
</dbReference>
<dbReference type="STRING" id="29172.A0A0D8XRJ7"/>
<dbReference type="Gene3D" id="3.30.70.240">
    <property type="match status" value="1"/>
</dbReference>
<dbReference type="PANTHER" id="PTHR42908">
    <property type="entry name" value="TRANSLATION ELONGATION FACTOR-RELATED"/>
    <property type="match status" value="1"/>
</dbReference>
<dbReference type="Pfam" id="PF00679">
    <property type="entry name" value="EFG_C"/>
    <property type="match status" value="1"/>
</dbReference>
<dbReference type="InterPro" id="IPR020568">
    <property type="entry name" value="Ribosomal_Su5_D2-typ_SF"/>
</dbReference>
<dbReference type="EMBL" id="KN716355">
    <property type="protein sequence ID" value="KJH46382.1"/>
    <property type="molecule type" value="Genomic_DNA"/>
</dbReference>
<evidence type="ECO:0000256" key="3">
    <source>
        <dbReference type="ARBA" id="ARBA00022801"/>
    </source>
</evidence>
<evidence type="ECO:0000313" key="7">
    <source>
        <dbReference type="EMBL" id="KJH46382.1"/>
    </source>
</evidence>
<dbReference type="OrthoDB" id="364892at2759"/>
<dbReference type="SUPFAM" id="SSF50447">
    <property type="entry name" value="Translation proteins"/>
    <property type="match status" value="1"/>
</dbReference>
<proteinExistence type="predicted"/>
<keyword evidence="1" id="KW-0690">Ribosome biogenesis</keyword>
<gene>
    <name evidence="7" type="ORF">DICVIV_07550</name>
</gene>
<accession>A0A0D8XRJ7</accession>
<dbReference type="PANTHER" id="PTHR42908:SF3">
    <property type="entry name" value="ELONGATION FACTOR-LIKE GTPASE 1"/>
    <property type="match status" value="1"/>
</dbReference>
<dbReference type="Gene3D" id="2.40.30.10">
    <property type="entry name" value="Translation factors"/>
    <property type="match status" value="1"/>
</dbReference>
<dbReference type="GO" id="GO:0043022">
    <property type="term" value="F:ribosome binding"/>
    <property type="evidence" value="ECO:0007669"/>
    <property type="project" value="TreeGrafter"/>
</dbReference>
<name>A0A0D8XRJ7_DICVI</name>
<dbReference type="Gene3D" id="3.30.70.870">
    <property type="entry name" value="Elongation Factor G (Translational Gtpase), domain 3"/>
    <property type="match status" value="1"/>
</dbReference>
<dbReference type="InterPro" id="IPR014721">
    <property type="entry name" value="Ribsml_uS5_D2-typ_fold_subgr"/>
</dbReference>
<evidence type="ECO:0000256" key="4">
    <source>
        <dbReference type="ARBA" id="ARBA00023134"/>
    </source>
</evidence>
<reference evidence="7 8" key="1">
    <citation type="submission" date="2013-11" db="EMBL/GenBank/DDBJ databases">
        <title>Draft genome of the bovine lungworm Dictyocaulus viviparus.</title>
        <authorList>
            <person name="Mitreva M."/>
        </authorList>
    </citation>
    <scope>NUCLEOTIDE SEQUENCE [LARGE SCALE GENOMIC DNA]</scope>
    <source>
        <strain evidence="7 8">HannoverDv2000</strain>
    </source>
</reference>
<evidence type="ECO:0000313" key="8">
    <source>
        <dbReference type="Proteomes" id="UP000053766"/>
    </source>
</evidence>
<feature type="domain" description="Elongation factor EFG" evidence="6">
    <location>
        <begin position="596"/>
        <end position="685"/>
    </location>
</feature>
<dbReference type="SUPFAM" id="SSF54980">
    <property type="entry name" value="EF-G C-terminal domain-like"/>
    <property type="match status" value="2"/>
</dbReference>
<dbReference type="GO" id="GO:0042256">
    <property type="term" value="P:cytosolic ribosome assembly"/>
    <property type="evidence" value="ECO:0007669"/>
    <property type="project" value="UniProtKB-ARBA"/>
</dbReference>
<keyword evidence="3" id="KW-0378">Hydrolase</keyword>